<comment type="caution">
    <text evidence="1">The sequence shown here is derived from an EMBL/GenBank/DDBJ whole genome shotgun (WGS) entry which is preliminary data.</text>
</comment>
<dbReference type="InterPro" id="IPR006748">
    <property type="entry name" value="NH2Glyco/OHUrea_AB-resist_kin"/>
</dbReference>
<dbReference type="Gene3D" id="3.90.1200.10">
    <property type="match status" value="1"/>
</dbReference>
<dbReference type="EMBL" id="JAHZUY010000004">
    <property type="protein sequence ID" value="MBW8268538.1"/>
    <property type="molecule type" value="Genomic_DNA"/>
</dbReference>
<sequence>MASPRLAARLAAWRRRLPERLDGAAARWSLAIEGPLAAGETAAQLFAVRRPDGAPAVLKLAPPGQGLEAEAAALAGFAGRGAARLLAADPGLGALLLERLEPGTPLRRLAARDPDAAILAAASVMRALRRPPPAGAVLTDAAGWVRALERARDAPGPLPRAMLARAAALMRALAASAPPPVLLHGDLHAGNILSDGAQGWRAVDPKGLIGDPAFEAAAFLRDPPGPAPAAADMARRIALLAEAAGLSRERTAGWGYAGAALAAAWAVEDGSDPAPWCAVAAAIAPALAPA</sequence>
<reference evidence="1 2" key="1">
    <citation type="submission" date="2021-08" db="EMBL/GenBank/DDBJ databases">
        <title>Caldovatus sediminis gen. nov., sp. nov., a moderately thermophilic bacterium isolated from a hot spring.</title>
        <authorList>
            <person name="Hu C.-J."/>
            <person name="Li W.-J."/>
            <person name="Xian W.-D."/>
        </authorList>
    </citation>
    <scope>NUCLEOTIDE SEQUENCE [LARGE SCALE GENOMIC DNA]</scope>
    <source>
        <strain evidence="1 2">SYSU G05006</strain>
    </source>
</reference>
<dbReference type="Pfam" id="PF04655">
    <property type="entry name" value="APH_6_hur"/>
    <property type="match status" value="1"/>
</dbReference>
<proteinExistence type="predicted"/>
<dbReference type="InterPro" id="IPR011009">
    <property type="entry name" value="Kinase-like_dom_sf"/>
</dbReference>
<dbReference type="Proteomes" id="UP001519924">
    <property type="component" value="Unassembled WGS sequence"/>
</dbReference>
<name>A0ABS7EZ53_9PROT</name>
<gene>
    <name evidence="1" type="ORF">K1J50_03465</name>
</gene>
<dbReference type="SUPFAM" id="SSF56112">
    <property type="entry name" value="Protein kinase-like (PK-like)"/>
    <property type="match status" value="1"/>
</dbReference>
<dbReference type="RefSeq" id="WP_220116040.1">
    <property type="nucleotide sequence ID" value="NZ_JAHZUY010000004.1"/>
</dbReference>
<keyword evidence="2" id="KW-1185">Reference proteome</keyword>
<accession>A0ABS7EZ53</accession>
<evidence type="ECO:0000313" key="1">
    <source>
        <dbReference type="EMBL" id="MBW8268538.1"/>
    </source>
</evidence>
<evidence type="ECO:0000313" key="2">
    <source>
        <dbReference type="Proteomes" id="UP001519924"/>
    </source>
</evidence>
<organism evidence="1 2">
    <name type="scientific">Caldovatus aquaticus</name>
    <dbReference type="NCBI Taxonomy" id="2865671"/>
    <lineage>
        <taxon>Bacteria</taxon>
        <taxon>Pseudomonadati</taxon>
        <taxon>Pseudomonadota</taxon>
        <taxon>Alphaproteobacteria</taxon>
        <taxon>Acetobacterales</taxon>
        <taxon>Roseomonadaceae</taxon>
        <taxon>Caldovatus</taxon>
    </lineage>
</organism>
<protein>
    <submittedName>
        <fullName evidence="1">Aminoglycoside phosphotransferase family protein</fullName>
    </submittedName>
</protein>